<keyword evidence="4" id="KW-0444">Lipid biosynthesis</keyword>
<keyword evidence="6 14" id="KW-0812">Transmembrane</keyword>
<dbReference type="GO" id="GO:0019432">
    <property type="term" value="P:triglyceride biosynthetic process"/>
    <property type="evidence" value="ECO:0007669"/>
    <property type="project" value="TreeGrafter"/>
</dbReference>
<dbReference type="PANTHER" id="PTHR23063">
    <property type="entry name" value="PHOSPHOLIPID ACYLTRANSFERASE"/>
    <property type="match status" value="1"/>
</dbReference>
<accession>A0A8B7NSG7</accession>
<dbReference type="SMART" id="SM00563">
    <property type="entry name" value="PlsC"/>
    <property type="match status" value="1"/>
</dbReference>
<evidence type="ECO:0000256" key="14">
    <source>
        <dbReference type="SAM" id="Phobius"/>
    </source>
</evidence>
<dbReference type="GO" id="GO:0008654">
    <property type="term" value="P:phospholipid biosynthetic process"/>
    <property type="evidence" value="ECO:0007669"/>
    <property type="project" value="UniProtKB-KW"/>
</dbReference>
<evidence type="ECO:0000259" key="15">
    <source>
        <dbReference type="SMART" id="SM00563"/>
    </source>
</evidence>
<comment type="subcellular location">
    <subcellularLocation>
        <location evidence="1">Membrane</location>
    </subcellularLocation>
</comment>
<evidence type="ECO:0000256" key="8">
    <source>
        <dbReference type="ARBA" id="ARBA00023098"/>
    </source>
</evidence>
<dbReference type="RefSeq" id="XP_018016657.1">
    <property type="nucleotide sequence ID" value="XM_018161168.2"/>
</dbReference>
<evidence type="ECO:0000256" key="4">
    <source>
        <dbReference type="ARBA" id="ARBA00022516"/>
    </source>
</evidence>
<name>A0A8B7NSG7_HYAAZ</name>
<dbReference type="InterPro" id="IPR045252">
    <property type="entry name" value="LPCAT1-like"/>
</dbReference>
<comment type="pathway">
    <text evidence="2">Lipid metabolism.</text>
</comment>
<keyword evidence="9 14" id="KW-0472">Membrane</keyword>
<keyword evidence="10" id="KW-0594">Phospholipid biosynthesis</keyword>
<evidence type="ECO:0000256" key="3">
    <source>
        <dbReference type="ARBA" id="ARBA00008655"/>
    </source>
</evidence>
<dbReference type="OrthoDB" id="10051137at2759"/>
<gene>
    <name evidence="17" type="primary">LOC108673353</name>
</gene>
<keyword evidence="5" id="KW-0808">Transferase</keyword>
<dbReference type="Pfam" id="PF01553">
    <property type="entry name" value="Acyltransferase"/>
    <property type="match status" value="1"/>
</dbReference>
<protein>
    <submittedName>
        <fullName evidence="17">Glycerol-3-phosphate acyltransferase 3</fullName>
    </submittedName>
</protein>
<feature type="transmembrane region" description="Helical" evidence="14">
    <location>
        <begin position="55"/>
        <end position="74"/>
    </location>
</feature>
<dbReference type="CDD" id="cd07991">
    <property type="entry name" value="LPLAT_LPCAT1-like"/>
    <property type="match status" value="1"/>
</dbReference>
<reference evidence="17" key="1">
    <citation type="submission" date="2025-08" db="UniProtKB">
        <authorList>
            <consortium name="RefSeq"/>
        </authorList>
    </citation>
    <scope>IDENTIFICATION</scope>
    <source>
        <tissue evidence="17">Whole organism</tissue>
    </source>
</reference>
<dbReference type="Proteomes" id="UP000694843">
    <property type="component" value="Unplaced"/>
</dbReference>
<proteinExistence type="inferred from homology"/>
<evidence type="ECO:0000313" key="16">
    <source>
        <dbReference type="Proteomes" id="UP000694843"/>
    </source>
</evidence>
<dbReference type="KEGG" id="hazt:108673353"/>
<keyword evidence="8" id="KW-0443">Lipid metabolism</keyword>
<comment type="pathway">
    <text evidence="13">Phospholipid metabolism.</text>
</comment>
<dbReference type="GO" id="GO:0016020">
    <property type="term" value="C:membrane"/>
    <property type="evidence" value="ECO:0007669"/>
    <property type="project" value="UniProtKB-SubCell"/>
</dbReference>
<feature type="transmembrane region" description="Helical" evidence="14">
    <location>
        <begin position="271"/>
        <end position="299"/>
    </location>
</feature>
<evidence type="ECO:0000256" key="12">
    <source>
        <dbReference type="ARBA" id="ARBA00023315"/>
    </source>
</evidence>
<keyword evidence="7 14" id="KW-1133">Transmembrane helix</keyword>
<feature type="domain" description="Phospholipid/glycerol acyltransferase" evidence="15">
    <location>
        <begin position="352"/>
        <end position="463"/>
    </location>
</feature>
<evidence type="ECO:0000256" key="5">
    <source>
        <dbReference type="ARBA" id="ARBA00022679"/>
    </source>
</evidence>
<dbReference type="AlphaFoldDB" id="A0A8B7NSG7"/>
<organism evidence="16 17">
    <name type="scientific">Hyalella azteca</name>
    <name type="common">Amphipod</name>
    <dbReference type="NCBI Taxonomy" id="294128"/>
    <lineage>
        <taxon>Eukaryota</taxon>
        <taxon>Metazoa</taxon>
        <taxon>Ecdysozoa</taxon>
        <taxon>Arthropoda</taxon>
        <taxon>Crustacea</taxon>
        <taxon>Multicrustacea</taxon>
        <taxon>Malacostraca</taxon>
        <taxon>Eumalacostraca</taxon>
        <taxon>Peracarida</taxon>
        <taxon>Amphipoda</taxon>
        <taxon>Senticaudata</taxon>
        <taxon>Talitrida</taxon>
        <taxon>Talitroidea</taxon>
        <taxon>Hyalellidae</taxon>
        <taxon>Hyalella</taxon>
    </lineage>
</organism>
<evidence type="ECO:0000313" key="17">
    <source>
        <dbReference type="RefSeq" id="XP_018016657.1"/>
    </source>
</evidence>
<evidence type="ECO:0000256" key="7">
    <source>
        <dbReference type="ARBA" id="ARBA00022989"/>
    </source>
</evidence>
<keyword evidence="16" id="KW-1185">Reference proteome</keyword>
<dbReference type="GO" id="GO:0005783">
    <property type="term" value="C:endoplasmic reticulum"/>
    <property type="evidence" value="ECO:0007669"/>
    <property type="project" value="TreeGrafter"/>
</dbReference>
<evidence type="ECO:0000256" key="13">
    <source>
        <dbReference type="ARBA" id="ARBA00025707"/>
    </source>
</evidence>
<keyword evidence="12 17" id="KW-0012">Acyltransferase</keyword>
<dbReference type="GeneID" id="108673353"/>
<sequence length="576" mass="66015">MDYLNHVRNYVAPALENDIWTTIDSLRKVFLHEEPSTIEKMYACFWSAMSSALPYAATVYWYIFTTLLLVATVGRKLKLRRFYIQVLDRVFSWVAVKMVVTANKEKMRRRMSLGEVDDLTSDDDDESESETTFYRDIGLEKQENLDEEVIQYKIQAEHPNSSQNSKSLESSWEEIFSEIEKTETVAEHTEMQKIPGSISCENQQKSLDGSFKKSEELHFSLDAPMVYLSAGVRAIVDNCVNSSFSREQLKTWNLLSRTIVRKKEIAKSRTLAGFFFIGLIIRYCFLMPMRVLVLILSLTNLSLWTFMVGRLPQGPFKRMINAYVVSWGFDFVAGSLSVVARFHDKHNRPSGGIAVANHTSPIDGMILATDNCYDMVGQRTKGLLGMFMSALAKSSAHIWFERTDARDRQATTRLLWEHTQHPELPPILIFPEGVCVNNTAILEFRKGAFEVDCDIFPIAIKFDPVYGDAFWFEGGFTSYCMSMMTSWAIVCDVHYLPPMRRGQDESASHFANRVRSAIAKKVGLVELPWNSLVKSSVFGTEKWDKLKVDRQREQQKQFLRELSPSQTSDPGVFKFR</sequence>
<evidence type="ECO:0000256" key="11">
    <source>
        <dbReference type="ARBA" id="ARBA00023264"/>
    </source>
</evidence>
<evidence type="ECO:0000256" key="1">
    <source>
        <dbReference type="ARBA" id="ARBA00004370"/>
    </source>
</evidence>
<dbReference type="SUPFAM" id="SSF69593">
    <property type="entry name" value="Glycerol-3-phosphate (1)-acyltransferase"/>
    <property type="match status" value="1"/>
</dbReference>
<dbReference type="PANTHER" id="PTHR23063:SF2">
    <property type="entry name" value="GLYCEROL-3-PHOSPHATE ACYLTRANSFERASE 4, ISOFORM D-RELATED"/>
    <property type="match status" value="1"/>
</dbReference>
<dbReference type="InterPro" id="IPR002123">
    <property type="entry name" value="Plipid/glycerol_acylTrfase"/>
</dbReference>
<dbReference type="GO" id="GO:0004366">
    <property type="term" value="F:glycerol-3-phosphate O-acyltransferase activity"/>
    <property type="evidence" value="ECO:0007669"/>
    <property type="project" value="TreeGrafter"/>
</dbReference>
<evidence type="ECO:0000256" key="2">
    <source>
        <dbReference type="ARBA" id="ARBA00005189"/>
    </source>
</evidence>
<comment type="similarity">
    <text evidence="3">Belongs to the 1-acyl-sn-glycerol-3-phosphate acyltransferase family.</text>
</comment>
<evidence type="ECO:0000256" key="9">
    <source>
        <dbReference type="ARBA" id="ARBA00023136"/>
    </source>
</evidence>
<evidence type="ECO:0000256" key="6">
    <source>
        <dbReference type="ARBA" id="ARBA00022692"/>
    </source>
</evidence>
<keyword evidence="11" id="KW-1208">Phospholipid metabolism</keyword>
<dbReference type="OMA" id="NDIWTTI"/>
<evidence type="ECO:0000256" key="10">
    <source>
        <dbReference type="ARBA" id="ARBA00023209"/>
    </source>
</evidence>